<organism evidence="1 2">
    <name type="scientific">Lucilia cuprina</name>
    <name type="common">Green bottle fly</name>
    <name type="synonym">Australian sheep blowfly</name>
    <dbReference type="NCBI Taxonomy" id="7375"/>
    <lineage>
        <taxon>Eukaryota</taxon>
        <taxon>Metazoa</taxon>
        <taxon>Ecdysozoa</taxon>
        <taxon>Arthropoda</taxon>
        <taxon>Hexapoda</taxon>
        <taxon>Insecta</taxon>
        <taxon>Pterygota</taxon>
        <taxon>Neoptera</taxon>
        <taxon>Endopterygota</taxon>
        <taxon>Diptera</taxon>
        <taxon>Brachycera</taxon>
        <taxon>Muscomorpha</taxon>
        <taxon>Oestroidea</taxon>
        <taxon>Calliphoridae</taxon>
        <taxon>Luciliinae</taxon>
        <taxon>Lucilia</taxon>
    </lineage>
</organism>
<sequence>MGFVRGGGAFKGNINCPGTCGCNCSTFGLATAKEIPLITCSLVAVSVSAVTCSSSGISSCSLEYGEVHGVPPIGVALTATPAVIGRFELEFDDEVDLERCLFIGPLKVGRLRNVVVYSVIVLKDVVGIAAAVAFKAFPCLFVGIADDDNSNILALFWSFCLGDPLIKDDDDDVSNVVADVEAVVVVEFFVPLSGSVVINN</sequence>
<proteinExistence type="predicted"/>
<gene>
    <name evidence="1" type="ORF">FF38_10319</name>
</gene>
<evidence type="ECO:0000313" key="2">
    <source>
        <dbReference type="Proteomes" id="UP000037069"/>
    </source>
</evidence>
<name>A0A0L0BLY8_LUCCU</name>
<protein>
    <submittedName>
        <fullName evidence="1">Uncharacterized protein</fullName>
    </submittedName>
</protein>
<dbReference type="PROSITE" id="PS51257">
    <property type="entry name" value="PROKAR_LIPOPROTEIN"/>
    <property type="match status" value="1"/>
</dbReference>
<dbReference type="OrthoDB" id="1939344at2759"/>
<dbReference type="Proteomes" id="UP000037069">
    <property type="component" value="Unassembled WGS sequence"/>
</dbReference>
<dbReference type="AlphaFoldDB" id="A0A0L0BLY8"/>
<dbReference type="EMBL" id="JRES01001653">
    <property type="protein sequence ID" value="KNC21135.1"/>
    <property type="molecule type" value="Genomic_DNA"/>
</dbReference>
<reference evidence="1 2" key="1">
    <citation type="journal article" date="2015" name="Nat. Commun.">
        <title>Lucilia cuprina genome unlocks parasitic fly biology to underpin future interventions.</title>
        <authorList>
            <person name="Anstead C.A."/>
            <person name="Korhonen P.K."/>
            <person name="Young N.D."/>
            <person name="Hall R.S."/>
            <person name="Jex A.R."/>
            <person name="Murali S.C."/>
            <person name="Hughes D.S."/>
            <person name="Lee S.F."/>
            <person name="Perry T."/>
            <person name="Stroehlein A.J."/>
            <person name="Ansell B.R."/>
            <person name="Breugelmans B."/>
            <person name="Hofmann A."/>
            <person name="Qu J."/>
            <person name="Dugan S."/>
            <person name="Lee S.L."/>
            <person name="Chao H."/>
            <person name="Dinh H."/>
            <person name="Han Y."/>
            <person name="Doddapaneni H.V."/>
            <person name="Worley K.C."/>
            <person name="Muzny D.M."/>
            <person name="Ioannidis P."/>
            <person name="Waterhouse R.M."/>
            <person name="Zdobnov E.M."/>
            <person name="James P.J."/>
            <person name="Bagnall N.H."/>
            <person name="Kotze A.C."/>
            <person name="Gibbs R.A."/>
            <person name="Richards S."/>
            <person name="Batterham P."/>
            <person name="Gasser R.B."/>
        </authorList>
    </citation>
    <scope>NUCLEOTIDE SEQUENCE [LARGE SCALE GENOMIC DNA]</scope>
    <source>
        <strain evidence="1 2">LS</strain>
        <tissue evidence="1">Full body</tissue>
    </source>
</reference>
<accession>A0A0L0BLY8</accession>
<comment type="caution">
    <text evidence="1">The sequence shown here is derived from an EMBL/GenBank/DDBJ whole genome shotgun (WGS) entry which is preliminary data.</text>
</comment>
<evidence type="ECO:0000313" key="1">
    <source>
        <dbReference type="EMBL" id="KNC21135.1"/>
    </source>
</evidence>
<keyword evidence="2" id="KW-1185">Reference proteome</keyword>